<dbReference type="PANTHER" id="PTHR22953:SF153">
    <property type="entry name" value="PURPLE ACID PHOSPHATASE"/>
    <property type="match status" value="1"/>
</dbReference>
<dbReference type="SUPFAM" id="SSF56300">
    <property type="entry name" value="Metallo-dependent phosphatases"/>
    <property type="match status" value="1"/>
</dbReference>
<dbReference type="InterPro" id="IPR029052">
    <property type="entry name" value="Metallo-depent_PP-like"/>
</dbReference>
<evidence type="ECO:0000259" key="4">
    <source>
        <dbReference type="Pfam" id="PF16656"/>
    </source>
</evidence>
<dbReference type="Gene3D" id="3.60.21.10">
    <property type="match status" value="1"/>
</dbReference>
<keyword evidence="1 2" id="KW-0732">Signal</keyword>
<dbReference type="SUPFAM" id="SSF49363">
    <property type="entry name" value="Purple acid phosphatase, N-terminal domain"/>
    <property type="match status" value="1"/>
</dbReference>
<evidence type="ECO:0000313" key="5">
    <source>
        <dbReference type="EMBL" id="MBC9227471.1"/>
    </source>
</evidence>
<feature type="signal peptide" evidence="2">
    <location>
        <begin position="1"/>
        <end position="25"/>
    </location>
</feature>
<organism evidence="5 6">
    <name type="scientific">Aeromicrobium senzhongii</name>
    <dbReference type="NCBI Taxonomy" id="2663859"/>
    <lineage>
        <taxon>Bacteria</taxon>
        <taxon>Bacillati</taxon>
        <taxon>Actinomycetota</taxon>
        <taxon>Actinomycetes</taxon>
        <taxon>Propionibacteriales</taxon>
        <taxon>Nocardioidaceae</taxon>
        <taxon>Aeromicrobium</taxon>
    </lineage>
</organism>
<proteinExistence type="predicted"/>
<accession>A0A8I0EXV3</accession>
<evidence type="ECO:0000256" key="1">
    <source>
        <dbReference type="ARBA" id="ARBA00022729"/>
    </source>
</evidence>
<evidence type="ECO:0000259" key="3">
    <source>
        <dbReference type="Pfam" id="PF00149"/>
    </source>
</evidence>
<dbReference type="InterPro" id="IPR004843">
    <property type="entry name" value="Calcineurin-like_PHP"/>
</dbReference>
<gene>
    <name evidence="5" type="ORF">IBG24_14225</name>
</gene>
<dbReference type="RefSeq" id="WP_187769943.1">
    <property type="nucleotide sequence ID" value="NZ_JACTVM010000004.1"/>
</dbReference>
<dbReference type="Gene3D" id="2.60.40.380">
    <property type="entry name" value="Purple acid phosphatase-like, N-terminal"/>
    <property type="match status" value="1"/>
</dbReference>
<dbReference type="GO" id="GO:0003993">
    <property type="term" value="F:acid phosphatase activity"/>
    <property type="evidence" value="ECO:0007669"/>
    <property type="project" value="InterPro"/>
</dbReference>
<dbReference type="GO" id="GO:0046872">
    <property type="term" value="F:metal ion binding"/>
    <property type="evidence" value="ECO:0007669"/>
    <property type="project" value="InterPro"/>
</dbReference>
<dbReference type="AlphaFoldDB" id="A0A8I0EXV3"/>
<reference evidence="5" key="1">
    <citation type="submission" date="2020-09" db="EMBL/GenBank/DDBJ databases">
        <title>Novel species in genus Aeromicrobium.</title>
        <authorList>
            <person name="Zhang G."/>
        </authorList>
    </citation>
    <scope>NUCLEOTIDE SEQUENCE</scope>
    <source>
        <strain evidence="5">Zg-636</strain>
    </source>
</reference>
<dbReference type="PANTHER" id="PTHR22953">
    <property type="entry name" value="ACID PHOSPHATASE RELATED"/>
    <property type="match status" value="1"/>
</dbReference>
<dbReference type="InterPro" id="IPR015914">
    <property type="entry name" value="PAPs_N"/>
</dbReference>
<feature type="domain" description="Calcineurin-like phosphoesterase" evidence="3">
    <location>
        <begin position="131"/>
        <end position="321"/>
    </location>
</feature>
<evidence type="ECO:0000256" key="2">
    <source>
        <dbReference type="SAM" id="SignalP"/>
    </source>
</evidence>
<dbReference type="InterPro" id="IPR008963">
    <property type="entry name" value="Purple_acid_Pase-like_N"/>
</dbReference>
<comment type="caution">
    <text evidence="5">The sequence shown here is derived from an EMBL/GenBank/DDBJ whole genome shotgun (WGS) entry which is preliminary data.</text>
</comment>
<evidence type="ECO:0000313" key="6">
    <source>
        <dbReference type="Proteomes" id="UP000620591"/>
    </source>
</evidence>
<dbReference type="Pfam" id="PF16656">
    <property type="entry name" value="Pur_ac_phosph_N"/>
    <property type="match status" value="1"/>
</dbReference>
<dbReference type="InterPro" id="IPR039331">
    <property type="entry name" value="PAPs-like"/>
</dbReference>
<name>A0A8I0EXV3_9ACTN</name>
<dbReference type="Pfam" id="PF00149">
    <property type="entry name" value="Metallophos"/>
    <property type="match status" value="1"/>
</dbReference>
<dbReference type="EMBL" id="JACTVM010000004">
    <property type="protein sequence ID" value="MBC9227471.1"/>
    <property type="molecule type" value="Genomic_DNA"/>
</dbReference>
<dbReference type="Proteomes" id="UP000620591">
    <property type="component" value="Unassembled WGS sequence"/>
</dbReference>
<feature type="chain" id="PRO_5034963592" evidence="2">
    <location>
        <begin position="26"/>
        <end position="405"/>
    </location>
</feature>
<feature type="domain" description="Purple acid phosphatase N-terminal" evidence="4">
    <location>
        <begin position="32"/>
        <end position="123"/>
    </location>
</feature>
<sequence>MRTMIGLVAAVLAISVLSPPAPAGAASSGVSRILLTPTSDPARSQYVSWSRRSVTSGQRVVAVAPDGTTLSVPARRKLGTTTRTAGSRQYRYYVRLSGLAPSTRYRYRIVGRGFTSAWRTFATAGGANQSFRLLQFGDTQIDNDGVPERIIDRATQRYPEAGLLLQAGDVVNKPWVGREWSELARALTPSGQRSNWISSIGNHEQCKLKSSCRSGEGRGFRSYFQFPSNGYPEQRRTWFFVDRGPARIIVLDSFGKDLKRQSAFLADALRTNPRAWSIVLMHSGPFASVGDRKNSEMRRWFLPAMERYDADLVLSGHDHSYARGRKAGVTYLTSVSGPKYYGSSAKDWKRGGATRVKAAYRTSTYQVVTVTPSKLSVRAVVGHRGKGAKPSAKVGSTLDGFTLTR</sequence>
<protein>
    <submittedName>
        <fullName evidence="5">Metallophosphoesterase family protein</fullName>
    </submittedName>
</protein>